<sequence>MDENKLDYFRKKLNLEKENVYSLLKHMEENETINSNSSMSMELSVYDNHPSDVASELYEKEKGLALKSKQVDLIKKIDSALNRIDQGEYGKCKICGKDILQERLEFIPYAEYCVQCQNNISGRENVPNLNKTPGESLLNRNFGYGFNDYDVNESVGFDAEDSYQSVERFNRLENIYEYYDDDDKYVDLVDRISNEQYKNQLPD</sequence>
<proteinExistence type="predicted"/>
<dbReference type="Pfam" id="PF01258">
    <property type="entry name" value="zf-dskA_traR"/>
    <property type="match status" value="1"/>
</dbReference>
<dbReference type="InterPro" id="IPR000962">
    <property type="entry name" value="Znf_DskA_TraR"/>
</dbReference>
<dbReference type="InterPro" id="IPR037187">
    <property type="entry name" value="DnaK_N"/>
</dbReference>
<evidence type="ECO:0000313" key="7">
    <source>
        <dbReference type="Proteomes" id="UP000175744"/>
    </source>
</evidence>
<dbReference type="STRING" id="1121290.CLAOCE_01680"/>
<keyword evidence="2" id="KW-0863">Zinc-finger</keyword>
<dbReference type="SUPFAM" id="SSF57716">
    <property type="entry name" value="Glucocorticoid receptor-like (DNA-binding domain)"/>
    <property type="match status" value="1"/>
</dbReference>
<dbReference type="RefSeq" id="WP_070109143.1">
    <property type="nucleotide sequence ID" value="NZ_LZFO01000002.1"/>
</dbReference>
<evidence type="ECO:0000259" key="5">
    <source>
        <dbReference type="Pfam" id="PF01258"/>
    </source>
</evidence>
<dbReference type="NCBIfam" id="TIGR02890">
    <property type="entry name" value="bacill_yteA"/>
    <property type="match status" value="1"/>
</dbReference>
<accession>A0A1E8F2G0</accession>
<dbReference type="GO" id="GO:0008270">
    <property type="term" value="F:zinc ion binding"/>
    <property type="evidence" value="ECO:0007669"/>
    <property type="project" value="UniProtKB-KW"/>
</dbReference>
<evidence type="ECO:0000256" key="1">
    <source>
        <dbReference type="ARBA" id="ARBA00022723"/>
    </source>
</evidence>
<keyword evidence="7" id="KW-1185">Reference proteome</keyword>
<keyword evidence="1" id="KW-0479">Metal-binding</keyword>
<protein>
    <submittedName>
        <fullName evidence="6">General stress protein 16O</fullName>
    </submittedName>
</protein>
<organism evidence="6 7">
    <name type="scientific">Clostridium acetireducens DSM 10703</name>
    <dbReference type="NCBI Taxonomy" id="1121290"/>
    <lineage>
        <taxon>Bacteria</taxon>
        <taxon>Bacillati</taxon>
        <taxon>Bacillota</taxon>
        <taxon>Clostridia</taxon>
        <taxon>Eubacteriales</taxon>
        <taxon>Clostridiaceae</taxon>
        <taxon>Clostridium</taxon>
    </lineage>
</organism>
<feature type="domain" description="Zinc finger DksA/TraR C4-type" evidence="5">
    <location>
        <begin position="87"/>
        <end position="118"/>
    </location>
</feature>
<name>A0A1E8F2G0_9CLOT</name>
<comment type="caution">
    <text evidence="6">The sequence shown here is derived from an EMBL/GenBank/DDBJ whole genome shotgun (WGS) entry which is preliminary data.</text>
</comment>
<gene>
    <name evidence="6" type="primary">yocK</name>
    <name evidence="6" type="ORF">CLOACE_01680</name>
</gene>
<dbReference type="PANTHER" id="PTHR33823">
    <property type="entry name" value="RNA POLYMERASE-BINDING TRANSCRIPTION FACTOR DKSA-RELATED"/>
    <property type="match status" value="1"/>
</dbReference>
<evidence type="ECO:0000313" key="6">
    <source>
        <dbReference type="EMBL" id="OFI07564.1"/>
    </source>
</evidence>
<dbReference type="EMBL" id="LZFO01000002">
    <property type="protein sequence ID" value="OFI07564.1"/>
    <property type="molecule type" value="Genomic_DNA"/>
</dbReference>
<dbReference type="SUPFAM" id="SSF109635">
    <property type="entry name" value="DnaK suppressor protein DksA, alpha-hairpin domain"/>
    <property type="match status" value="1"/>
</dbReference>
<reference evidence="6 7" key="1">
    <citation type="submission" date="2016-06" db="EMBL/GenBank/DDBJ databases">
        <title>Genome sequence of Clostridium acetireducens DSM 10703.</title>
        <authorList>
            <person name="Poehlein A."/>
            <person name="Fluechter S."/>
            <person name="Duerre P."/>
            <person name="Daniel R."/>
        </authorList>
    </citation>
    <scope>NUCLEOTIDE SEQUENCE [LARGE SCALE GENOMIC DNA]</scope>
    <source>
        <strain evidence="6 7">DSM 10703</strain>
    </source>
</reference>
<dbReference type="Gene3D" id="1.20.120.910">
    <property type="entry name" value="DksA, coiled-coil domain"/>
    <property type="match status" value="1"/>
</dbReference>
<evidence type="ECO:0000256" key="2">
    <source>
        <dbReference type="ARBA" id="ARBA00022771"/>
    </source>
</evidence>
<dbReference type="InterPro" id="IPR014240">
    <property type="entry name" value="YteA"/>
</dbReference>
<dbReference type="PROSITE" id="PS51128">
    <property type="entry name" value="ZF_DKSA_2"/>
    <property type="match status" value="1"/>
</dbReference>
<feature type="zinc finger region" description="dksA C4-type" evidence="4">
    <location>
        <begin position="92"/>
        <end position="116"/>
    </location>
</feature>
<dbReference type="OrthoDB" id="9811543at2"/>
<dbReference type="AlphaFoldDB" id="A0A1E8F2G0"/>
<dbReference type="Proteomes" id="UP000175744">
    <property type="component" value="Unassembled WGS sequence"/>
</dbReference>
<evidence type="ECO:0000256" key="4">
    <source>
        <dbReference type="PROSITE-ProRule" id="PRU00510"/>
    </source>
</evidence>
<evidence type="ECO:0000256" key="3">
    <source>
        <dbReference type="ARBA" id="ARBA00022833"/>
    </source>
</evidence>
<keyword evidence="3" id="KW-0862">Zinc</keyword>
<dbReference type="PANTHER" id="PTHR33823:SF4">
    <property type="entry name" value="GENERAL STRESS PROTEIN 16O"/>
    <property type="match status" value="1"/>
</dbReference>
<dbReference type="PATRIC" id="fig|1121290.3.peg.171"/>